<dbReference type="InterPro" id="IPR016024">
    <property type="entry name" value="ARM-type_fold"/>
</dbReference>
<dbReference type="Gene3D" id="1.25.10.10">
    <property type="entry name" value="Leucine-rich Repeat Variant"/>
    <property type="match status" value="2"/>
</dbReference>
<evidence type="ECO:0000256" key="1">
    <source>
        <dbReference type="SAM" id="MobiDB-lite"/>
    </source>
</evidence>
<protein>
    <recommendedName>
        <fullName evidence="4">LRV domain-containing protein</fullName>
    </recommendedName>
</protein>
<keyword evidence="3" id="KW-1185">Reference proteome</keyword>
<feature type="compositionally biased region" description="Basic and acidic residues" evidence="1">
    <location>
        <begin position="464"/>
        <end position="473"/>
    </location>
</feature>
<organism evidence="2 3">
    <name type="scientific">Streptomyces racemochromogenes</name>
    <dbReference type="NCBI Taxonomy" id="67353"/>
    <lineage>
        <taxon>Bacteria</taxon>
        <taxon>Bacillati</taxon>
        <taxon>Actinomycetota</taxon>
        <taxon>Actinomycetes</taxon>
        <taxon>Kitasatosporales</taxon>
        <taxon>Streptomycetaceae</taxon>
        <taxon>Streptomyces</taxon>
    </lineage>
</organism>
<feature type="region of interest" description="Disordered" evidence="1">
    <location>
        <begin position="63"/>
        <end position="82"/>
    </location>
</feature>
<comment type="caution">
    <text evidence="2">The sequence shown here is derived from an EMBL/GenBank/DDBJ whole genome shotgun (WGS) entry which is preliminary data.</text>
</comment>
<evidence type="ECO:0008006" key="4">
    <source>
        <dbReference type="Google" id="ProtNLM"/>
    </source>
</evidence>
<dbReference type="EMBL" id="JBBDHD010000004">
    <property type="protein sequence ID" value="MFH7594053.1"/>
    <property type="molecule type" value="Genomic_DNA"/>
</dbReference>
<accession>A0ABW7P6U2</accession>
<gene>
    <name evidence="2" type="ORF">WDV06_02965</name>
</gene>
<proteinExistence type="predicted"/>
<dbReference type="SUPFAM" id="SSF48371">
    <property type="entry name" value="ARM repeat"/>
    <property type="match status" value="2"/>
</dbReference>
<dbReference type="InterPro" id="IPR011989">
    <property type="entry name" value="ARM-like"/>
</dbReference>
<feature type="region of interest" description="Disordered" evidence="1">
    <location>
        <begin position="450"/>
        <end position="473"/>
    </location>
</feature>
<reference evidence="2 3" key="1">
    <citation type="submission" date="2024-03" db="EMBL/GenBank/DDBJ databases">
        <title>Whole genome sequencing of Streptomyces racemochromogenes, to identify antimicrobial biosynthetic gene clusters.</title>
        <authorList>
            <person name="Suryawanshi P."/>
            <person name="Krishnaraj P.U."/>
            <person name="Arun Y.P."/>
            <person name="Suryawanshi M.P."/>
            <person name="Rakshit O."/>
        </authorList>
    </citation>
    <scope>NUCLEOTIDE SEQUENCE [LARGE SCALE GENOMIC DNA]</scope>
    <source>
        <strain evidence="2 3">AUDT626</strain>
    </source>
</reference>
<dbReference type="Proteomes" id="UP001610631">
    <property type="component" value="Unassembled WGS sequence"/>
</dbReference>
<evidence type="ECO:0000313" key="3">
    <source>
        <dbReference type="Proteomes" id="UP001610631"/>
    </source>
</evidence>
<name>A0ABW7P6U2_9ACTN</name>
<dbReference type="RefSeq" id="WP_395507995.1">
    <property type="nucleotide sequence ID" value="NZ_JBBDHD010000004.1"/>
</dbReference>
<evidence type="ECO:0000313" key="2">
    <source>
        <dbReference type="EMBL" id="MFH7594053.1"/>
    </source>
</evidence>
<sequence length="473" mass="50654">MDHDIPLPELLHLPYALYGLARNPAVRADPQLCDALRPGGPARRLAAAQALPEEIAARLAADPDPEVRAERAGREGAAGGRHGLFAADPEAEVRIALAQNPGLSPELAARLGADTDPAVREAVARREEAPAEDLHRALLADPEAKVRVAACRHRPPAGLHGALLADPATRHHVVPFLDLDPETAERLAADPDDRVREQLAGHPCLSAELRAVLARDADPGVRGKVFERADATPQERAAIFASLTAGALRYEEDPRDSSDEDFLCDAMLAYLDLMPYPWVEPDPLPYADSPYAGLRCAAARSTALPAEARARLLADDNPRVRFLALAGLAEPDPALVEELDRRQGGRVKHGGRPADLATFPPETLRRFAADPDAWMRLLALRDPDLPPDLLERLAADGDEGVRQATAEHPRIPVEALVRLLGDTDEDVVEAAAASPALPVEVMRALLDRADAAGGPPPRPAACEGDCRHGASER</sequence>
<feature type="compositionally biased region" description="Basic and acidic residues" evidence="1">
    <location>
        <begin position="65"/>
        <end position="74"/>
    </location>
</feature>